<name>A0A1Y1JV27_PLAGO</name>
<dbReference type="Proteomes" id="UP000195521">
    <property type="component" value="Unassembled WGS sequence"/>
</dbReference>
<organism evidence="2 3">
    <name type="scientific">Plasmodium gonderi</name>
    <dbReference type="NCBI Taxonomy" id="77519"/>
    <lineage>
        <taxon>Eukaryota</taxon>
        <taxon>Sar</taxon>
        <taxon>Alveolata</taxon>
        <taxon>Apicomplexa</taxon>
        <taxon>Aconoidasida</taxon>
        <taxon>Haemosporida</taxon>
        <taxon>Plasmodiidae</taxon>
        <taxon>Plasmodium</taxon>
        <taxon>Plasmodium (Plasmodium)</taxon>
    </lineage>
</organism>
<evidence type="ECO:0000313" key="3">
    <source>
        <dbReference type="Proteomes" id="UP000195521"/>
    </source>
</evidence>
<accession>A0A1Y1JV27</accession>
<dbReference type="AlphaFoldDB" id="A0A1Y1JV27"/>
<evidence type="ECO:0000313" key="2">
    <source>
        <dbReference type="EMBL" id="GAW84253.1"/>
    </source>
</evidence>
<gene>
    <name evidence="2" type="ORF">PGO_001955</name>
</gene>
<proteinExistence type="predicted"/>
<dbReference type="InterPro" id="IPR019111">
    <property type="entry name" value="PRESA_N"/>
</dbReference>
<evidence type="ECO:0000259" key="1">
    <source>
        <dbReference type="Pfam" id="PF09687"/>
    </source>
</evidence>
<reference evidence="3" key="1">
    <citation type="submission" date="2017-04" db="EMBL/GenBank/DDBJ databases">
        <title>Plasmodium gonderi genome.</title>
        <authorList>
            <person name="Arisue N."/>
            <person name="Honma H."/>
            <person name="Kawai S."/>
            <person name="Tougan T."/>
            <person name="Tanabe K."/>
            <person name="Horii T."/>
        </authorList>
    </citation>
    <scope>NUCLEOTIDE SEQUENCE [LARGE SCALE GENOMIC DNA]</scope>
    <source>
        <strain evidence="3">ATCC 30045</strain>
    </source>
</reference>
<dbReference type="RefSeq" id="XP_028546842.1">
    <property type="nucleotide sequence ID" value="XM_028691041.1"/>
</dbReference>
<dbReference type="Gene3D" id="6.10.280.180">
    <property type="entry name" value="Plasmodium RESA, N-terminal helical domain"/>
    <property type="match status" value="1"/>
</dbReference>
<dbReference type="GeneID" id="39745061"/>
<keyword evidence="3" id="KW-1185">Reference proteome</keyword>
<dbReference type="OrthoDB" id="381061at2759"/>
<feature type="domain" description="Plasmodium RESA N-terminal" evidence="1">
    <location>
        <begin position="275"/>
        <end position="387"/>
    </location>
</feature>
<dbReference type="OMA" id="EEEYCIP"/>
<dbReference type="InterPro" id="IPR044885">
    <property type="entry name" value="PRESA_N_sf"/>
</dbReference>
<protein>
    <submittedName>
        <fullName evidence="2">Pf-fam-b protein</fullName>
    </submittedName>
</protein>
<sequence>MDNSSVKEEEYCIPNQIAVESSTSDEIEFIDSEEILLSDEDYQDYILSEQNNDYADTSQVDLTRDDEIIMLNMEDEDFMSTDVTMEYNEELEEITMNTMQIDNMVGEVLRGQNNELSHNHLNGENNEMNLSEFIHHGNIIGNNAQTGVYTPLQNIVQNDLHFGEYAIHGNIVQHDVHSREHIHLGNNIQHDFHSREYSNHGNTLQHDGHSREHIHHWNIAQHDLHCRGHNHEGNVMHHNSCIIIEFDRLELHYNYNILKLWETIKERRLGDYQTNPDDLIEDKLVYHIYNFFHSIVRCKYFTLKGKLGILCEYIVMKYNIPIEVKNHVWGMIISYILNDMLKMDARDYFELCDLIENGMCNRLKFVEFINNKTSSWNMSTNLIFQSWADVLTLKLISHSRNVTF</sequence>
<dbReference type="EMBL" id="BDQF01000202">
    <property type="protein sequence ID" value="GAW84253.1"/>
    <property type="molecule type" value="Genomic_DNA"/>
</dbReference>
<dbReference type="Pfam" id="PF09687">
    <property type="entry name" value="PRESAN"/>
    <property type="match status" value="1"/>
</dbReference>
<comment type="caution">
    <text evidence="2">The sequence shown here is derived from an EMBL/GenBank/DDBJ whole genome shotgun (WGS) entry which is preliminary data.</text>
</comment>